<evidence type="ECO:0000256" key="6">
    <source>
        <dbReference type="ARBA" id="ARBA00022989"/>
    </source>
</evidence>
<evidence type="ECO:0000256" key="5">
    <source>
        <dbReference type="ARBA" id="ARBA00022692"/>
    </source>
</evidence>
<dbReference type="AlphaFoldDB" id="A0A0K0Y8F8"/>
<dbReference type="PANTHER" id="PTHR36838:SF1">
    <property type="entry name" value="SLR1864 PROTEIN"/>
    <property type="match status" value="1"/>
</dbReference>
<gene>
    <name evidence="8" type="ORF">OSB_26760</name>
</gene>
<keyword evidence="5" id="KW-0812">Transmembrane</keyword>
<dbReference type="RefSeq" id="WP_049835427.1">
    <property type="nucleotide sequence ID" value="NZ_CP012160.1"/>
</dbReference>
<dbReference type="GO" id="GO:0005886">
    <property type="term" value="C:plasma membrane"/>
    <property type="evidence" value="ECO:0007669"/>
    <property type="project" value="UniProtKB-SubCell"/>
</dbReference>
<evidence type="ECO:0000256" key="3">
    <source>
        <dbReference type="ARBA" id="ARBA00022448"/>
    </source>
</evidence>
<comment type="similarity">
    <text evidence="2">Belongs to the auxin efflux carrier (TC 2.A.69) family.</text>
</comment>
<evidence type="ECO:0000313" key="8">
    <source>
        <dbReference type="EMBL" id="AKS47200.1"/>
    </source>
</evidence>
<dbReference type="OrthoDB" id="3238001at2"/>
<keyword evidence="4" id="KW-1003">Cell membrane</keyword>
<dbReference type="InterPro" id="IPR038770">
    <property type="entry name" value="Na+/solute_symporter_sf"/>
</dbReference>
<dbReference type="PANTHER" id="PTHR36838">
    <property type="entry name" value="AUXIN EFFLUX CARRIER FAMILY PROTEIN"/>
    <property type="match status" value="1"/>
</dbReference>
<accession>A0A0K0Y8F8</accession>
<proteinExistence type="inferred from homology"/>
<dbReference type="EMBL" id="CP012160">
    <property type="protein sequence ID" value="AKS47200.1"/>
    <property type="molecule type" value="Genomic_DNA"/>
</dbReference>
<dbReference type="Pfam" id="PF03547">
    <property type="entry name" value="Mem_trans"/>
    <property type="match status" value="1"/>
</dbReference>
<keyword evidence="6" id="KW-1133">Transmembrane helix</keyword>
<protein>
    <submittedName>
        <fullName evidence="8">Membrane transport protein</fullName>
    </submittedName>
</protein>
<comment type="subcellular location">
    <subcellularLocation>
        <location evidence="1">Cell membrane</location>
        <topology evidence="1">Multi-pass membrane protein</topology>
    </subcellularLocation>
</comment>
<dbReference type="Gene3D" id="1.20.1530.20">
    <property type="match status" value="1"/>
</dbReference>
<reference evidence="8 9" key="1">
    <citation type="journal article" date="2015" name="Genome Announc.">
        <title>Closed Genome Sequence of Octadecabacter temperatus SB1, the First Mesophilic Species of the Genus Octadecabacter.</title>
        <authorList>
            <person name="Voget S."/>
            <person name="Billerbeck S."/>
            <person name="Simon M."/>
            <person name="Daniel R."/>
        </authorList>
    </citation>
    <scope>NUCLEOTIDE SEQUENCE [LARGE SCALE GENOMIC DNA]</scope>
    <source>
        <strain evidence="8 9">SB1</strain>
    </source>
</reference>
<keyword evidence="7" id="KW-0472">Membrane</keyword>
<dbReference type="InterPro" id="IPR004776">
    <property type="entry name" value="Mem_transp_PIN-like"/>
</dbReference>
<evidence type="ECO:0000256" key="4">
    <source>
        <dbReference type="ARBA" id="ARBA00022475"/>
    </source>
</evidence>
<dbReference type="GO" id="GO:0055085">
    <property type="term" value="P:transmembrane transport"/>
    <property type="evidence" value="ECO:0007669"/>
    <property type="project" value="InterPro"/>
</dbReference>
<keyword evidence="3" id="KW-0813">Transport</keyword>
<evidence type="ECO:0000256" key="7">
    <source>
        <dbReference type="ARBA" id="ARBA00023136"/>
    </source>
</evidence>
<dbReference type="KEGG" id="otm:OSB_26760"/>
<dbReference type="Proteomes" id="UP000067444">
    <property type="component" value="Chromosome"/>
</dbReference>
<organism evidence="8 9">
    <name type="scientific">Octadecabacter temperatus</name>
    <dbReference type="NCBI Taxonomy" id="1458307"/>
    <lineage>
        <taxon>Bacteria</taxon>
        <taxon>Pseudomonadati</taxon>
        <taxon>Pseudomonadota</taxon>
        <taxon>Alphaproteobacteria</taxon>
        <taxon>Rhodobacterales</taxon>
        <taxon>Roseobacteraceae</taxon>
        <taxon>Octadecabacter</taxon>
    </lineage>
</organism>
<dbReference type="STRING" id="1458307.OSB_26760"/>
<evidence type="ECO:0000313" key="9">
    <source>
        <dbReference type="Proteomes" id="UP000067444"/>
    </source>
</evidence>
<evidence type="ECO:0000256" key="1">
    <source>
        <dbReference type="ARBA" id="ARBA00004651"/>
    </source>
</evidence>
<evidence type="ECO:0000256" key="2">
    <source>
        <dbReference type="ARBA" id="ARBA00010145"/>
    </source>
</evidence>
<name>A0A0K0Y8F8_9RHOB</name>
<sequence>MLMQMVEILGPISIITLIGFLMGRSSVGLETRTLSTVVILVATPALIFHTLISMQVTPDTIRTMGGAALVCISVSGLLGLAALLWLGGPIRSFLPALMMPNSGNMGLPLVVLAFGPDGLRLGIAYFFVVALMQHTLGMWIYSGSINPKTLLRQPLIYSVLAVLVVTFTGVPVPSVILVATDLLGGMMIPAMLMLLGASLATLEVADLRPALLVALGRLLFGLASAFMAITILGLQGPVAGIVFLLSTMPTAIVIYVFAERFQQNAKQVAGSVVVSTALTFICLPLLVWAALTISSETGAAARGAPHSQTETFTDSTRFGH</sequence>
<keyword evidence="9" id="KW-1185">Reference proteome</keyword>